<organism evidence="1">
    <name type="scientific">Arabidopsis halleri subsp. halleri</name>
    <name type="common">Arabis halleri</name>
    <dbReference type="NCBI Taxonomy" id="81971"/>
    <lineage>
        <taxon>Eukaryota</taxon>
        <taxon>Viridiplantae</taxon>
        <taxon>Streptophyta</taxon>
        <taxon>Embryophyta</taxon>
        <taxon>Tracheophyta</taxon>
        <taxon>Spermatophyta</taxon>
        <taxon>Magnoliopsida</taxon>
        <taxon>eudicotyledons</taxon>
        <taxon>Gunneridae</taxon>
        <taxon>Pentapetalae</taxon>
        <taxon>rosids</taxon>
        <taxon>malvids</taxon>
        <taxon>Brassicales</taxon>
        <taxon>Brassicaceae</taxon>
        <taxon>Camelineae</taxon>
        <taxon>Arabidopsis</taxon>
    </lineage>
</organism>
<name>I0J3C4_ARAHH</name>
<proteinExistence type="predicted"/>
<accession>I0J3C4</accession>
<dbReference type="EMBL" id="HE601749">
    <property type="protein sequence ID" value="CCD74484.1"/>
    <property type="molecule type" value="Genomic_DNA"/>
</dbReference>
<protein>
    <submittedName>
        <fullName evidence="1">Uncharacterized protein</fullName>
    </submittedName>
</protein>
<evidence type="ECO:0000313" key="1">
    <source>
        <dbReference type="EMBL" id="CCD74484.1"/>
    </source>
</evidence>
<sequence length="58" mass="6628">MASNLIPFKGFPTLEMIGKLKYNINTLNSEIETLIVTTHPENLSFPPSLQRKRPRSSR</sequence>
<dbReference type="AlphaFoldDB" id="I0J3C4"/>
<reference evidence="1" key="1">
    <citation type="journal article" date="2013" name="New Phytol.">
        <title>Plant Defensin type 1 (PDF1): protein promiscuity and expression variation within the Arabidopsis genus shed light on zinc tolerance acquisition in Arabidopsis halleri.</title>
        <authorList>
            <person name="Shahzad Z."/>
            <person name="Ranwez V."/>
            <person name="Fizames C."/>
            <person name="Marques L."/>
            <person name="Le Martret B."/>
            <person name="Alassimone J."/>
            <person name="Gode C."/>
            <person name="Lacombe E."/>
            <person name="Castillo T."/>
            <person name="Saumitou-Laprade P."/>
            <person name="Berthomieu P."/>
            <person name="Gosti F."/>
        </authorList>
    </citation>
    <scope>NUCLEOTIDE SEQUENCE</scope>
    <source>
        <tissue evidence="1">Leaves</tissue>
    </source>
</reference>